<feature type="compositionally biased region" description="Gly residues" evidence="2">
    <location>
        <begin position="187"/>
        <end position="198"/>
    </location>
</feature>
<dbReference type="Proteomes" id="UP001165586">
    <property type="component" value="Unassembled WGS sequence"/>
</dbReference>
<evidence type="ECO:0000313" key="4">
    <source>
        <dbReference type="EMBL" id="MCS5734709.1"/>
    </source>
</evidence>
<dbReference type="Pfam" id="PF04909">
    <property type="entry name" value="Amidohydro_2"/>
    <property type="match status" value="1"/>
</dbReference>
<dbReference type="SUPFAM" id="SSF51556">
    <property type="entry name" value="Metallo-dependent hydrolases"/>
    <property type="match status" value="1"/>
</dbReference>
<dbReference type="PANTHER" id="PTHR43569">
    <property type="entry name" value="AMIDOHYDROLASE"/>
    <property type="match status" value="1"/>
</dbReference>
<evidence type="ECO:0000313" key="5">
    <source>
        <dbReference type="Proteomes" id="UP001165586"/>
    </source>
</evidence>
<comment type="similarity">
    <text evidence="1">Belongs to the metallo-dependent hydrolases superfamily.</text>
</comment>
<name>A0ABT2H445_9MICO</name>
<gene>
    <name evidence="4" type="ORF">N1032_13275</name>
</gene>
<dbReference type="InterPro" id="IPR006680">
    <property type="entry name" value="Amidohydro-rel"/>
</dbReference>
<organism evidence="4 5">
    <name type="scientific">Herbiconiux daphne</name>
    <dbReference type="NCBI Taxonomy" id="2970914"/>
    <lineage>
        <taxon>Bacteria</taxon>
        <taxon>Bacillati</taxon>
        <taxon>Actinomycetota</taxon>
        <taxon>Actinomycetes</taxon>
        <taxon>Micrococcales</taxon>
        <taxon>Microbacteriaceae</taxon>
        <taxon>Herbiconiux</taxon>
    </lineage>
</organism>
<protein>
    <submittedName>
        <fullName evidence="4">Amidohydrolase family protein</fullName>
    </submittedName>
</protein>
<feature type="domain" description="Amidohydrolase-related" evidence="3">
    <location>
        <begin position="5"/>
        <end position="301"/>
    </location>
</feature>
<dbReference type="InterPro" id="IPR032466">
    <property type="entry name" value="Metal_Hydrolase"/>
</dbReference>
<dbReference type="Gene3D" id="3.20.20.140">
    <property type="entry name" value="Metal-dependent hydrolases"/>
    <property type="match status" value="1"/>
</dbReference>
<reference evidence="4" key="1">
    <citation type="submission" date="2022-08" db="EMBL/GenBank/DDBJ databases">
        <authorList>
            <person name="Deng Y."/>
            <person name="Han X.-F."/>
            <person name="Zhang Y.-Q."/>
        </authorList>
    </citation>
    <scope>NUCLEOTIDE SEQUENCE</scope>
    <source>
        <strain evidence="4">CPCC 203386</strain>
    </source>
</reference>
<proteinExistence type="inferred from homology"/>
<accession>A0ABT2H445</accession>
<comment type="caution">
    <text evidence="4">The sequence shown here is derived from an EMBL/GenBank/DDBJ whole genome shotgun (WGS) entry which is preliminary data.</text>
</comment>
<evidence type="ECO:0000259" key="3">
    <source>
        <dbReference type="Pfam" id="PF04909"/>
    </source>
</evidence>
<dbReference type="EMBL" id="JANLCJ010000004">
    <property type="protein sequence ID" value="MCS5734709.1"/>
    <property type="molecule type" value="Genomic_DNA"/>
</dbReference>
<keyword evidence="5" id="KW-1185">Reference proteome</keyword>
<sequence>MRTLVDSHAHVWNRARTPIDWIDESLPEIDRDFSVAELDDVAGAAAGGSAGVRMGAAVLVQALNDAGETRDLLATARGPVVGWVDLAAHDVSERLDATRELPGGARLAGIRHLAHVDADPEWLLRPEVGRGLEALAERGLVFDLVVRAWQLPQAARLADAHPDLLFVLDHLGQPPAGTTDAPLDTDGNGGGGSAGGDGAPGFERWAADLRALARRPNVRAKVSGVAVRGAAASAARLERVGAVGLEAFGPHRLMFGSDWPLVRLADGYGAWLEQYLAWSSVLSHDERRSIDELAATEAYGLGRVAAAPDRPAAPDSAPALDSAAAPEAAPAPTAPHPPRPQGAAG</sequence>
<feature type="compositionally biased region" description="Low complexity" evidence="2">
    <location>
        <begin position="306"/>
        <end position="331"/>
    </location>
</feature>
<feature type="region of interest" description="Disordered" evidence="2">
    <location>
        <begin position="176"/>
        <end position="198"/>
    </location>
</feature>
<feature type="compositionally biased region" description="Pro residues" evidence="2">
    <location>
        <begin position="332"/>
        <end position="345"/>
    </location>
</feature>
<dbReference type="PANTHER" id="PTHR43569:SF2">
    <property type="entry name" value="AMIDOHYDROLASE-RELATED DOMAIN-CONTAINING PROTEIN"/>
    <property type="match status" value="1"/>
</dbReference>
<dbReference type="InterPro" id="IPR052350">
    <property type="entry name" value="Metallo-dep_Lactonases"/>
</dbReference>
<evidence type="ECO:0000256" key="1">
    <source>
        <dbReference type="ARBA" id="ARBA00038310"/>
    </source>
</evidence>
<evidence type="ECO:0000256" key="2">
    <source>
        <dbReference type="SAM" id="MobiDB-lite"/>
    </source>
</evidence>
<feature type="region of interest" description="Disordered" evidence="2">
    <location>
        <begin position="306"/>
        <end position="345"/>
    </location>
</feature>